<dbReference type="PANTHER" id="PTHR10695:SF46">
    <property type="entry name" value="BIFUNCTIONAL COENZYME A SYNTHASE-RELATED"/>
    <property type="match status" value="1"/>
</dbReference>
<evidence type="ECO:0000256" key="4">
    <source>
        <dbReference type="ARBA" id="ARBA00022993"/>
    </source>
</evidence>
<dbReference type="CDD" id="cd02022">
    <property type="entry name" value="DPCK"/>
    <property type="match status" value="1"/>
</dbReference>
<keyword evidence="4 5" id="KW-0173">Coenzyme A biosynthesis</keyword>
<comment type="similarity">
    <text evidence="1 5">Belongs to the CoaE family.</text>
</comment>
<proteinExistence type="inferred from homology"/>
<dbReference type="Pfam" id="PF01121">
    <property type="entry name" value="CoaE"/>
    <property type="match status" value="1"/>
</dbReference>
<evidence type="ECO:0000313" key="8">
    <source>
        <dbReference type="Proteomes" id="UP000283087"/>
    </source>
</evidence>
<dbReference type="UniPathway" id="UPA00241">
    <property type="reaction ID" value="UER00356"/>
</dbReference>
<comment type="pathway">
    <text evidence="5">Cofactor biosynthesis; coenzyme A biosynthesis; CoA from (R)-pantothenate: step 5/5.</text>
</comment>
<dbReference type="HAMAP" id="MF_00376">
    <property type="entry name" value="Dephospho_CoA_kinase"/>
    <property type="match status" value="1"/>
</dbReference>
<dbReference type="AlphaFoldDB" id="A0A430KNV6"/>
<evidence type="ECO:0000256" key="2">
    <source>
        <dbReference type="ARBA" id="ARBA00022741"/>
    </source>
</evidence>
<evidence type="ECO:0000256" key="5">
    <source>
        <dbReference type="HAMAP-Rule" id="MF_00376"/>
    </source>
</evidence>
<dbReference type="Gene3D" id="3.40.50.300">
    <property type="entry name" value="P-loop containing nucleotide triphosphate hydrolases"/>
    <property type="match status" value="1"/>
</dbReference>
<evidence type="ECO:0000256" key="3">
    <source>
        <dbReference type="ARBA" id="ARBA00022840"/>
    </source>
</evidence>
<dbReference type="InterPro" id="IPR001977">
    <property type="entry name" value="Depp_CoAkinase"/>
</dbReference>
<keyword evidence="3 5" id="KW-0067">ATP-binding</keyword>
<dbReference type="SUPFAM" id="SSF52540">
    <property type="entry name" value="P-loop containing nucleoside triphosphate hydrolases"/>
    <property type="match status" value="1"/>
</dbReference>
<sequence>MFVVGLTGGISSGKSAVSHLFEQLAVTVIDADIVAREVVEPGEPALDQISQRFGVEIQLPDGQLNRKFLRKIIFEDPMQRDWLEQLLHPLIRDRILLKLDRCASDYAILSSPLLLETDQHLLVNHILVVDVDEATQISRTMARDNTDAAQVKAIIAAQMPHDERVARAHDLIDNSRSIDDLKPQIEQLHLKFLAQAELERESDLGQ</sequence>
<keyword evidence="5" id="KW-0963">Cytoplasm</keyword>
<comment type="catalytic activity">
    <reaction evidence="5">
        <text>3'-dephospho-CoA + ATP = ADP + CoA + H(+)</text>
        <dbReference type="Rhea" id="RHEA:18245"/>
        <dbReference type="ChEBI" id="CHEBI:15378"/>
        <dbReference type="ChEBI" id="CHEBI:30616"/>
        <dbReference type="ChEBI" id="CHEBI:57287"/>
        <dbReference type="ChEBI" id="CHEBI:57328"/>
        <dbReference type="ChEBI" id="CHEBI:456216"/>
        <dbReference type="EC" id="2.7.1.24"/>
    </reaction>
</comment>
<dbReference type="NCBIfam" id="TIGR00152">
    <property type="entry name" value="dephospho-CoA kinase"/>
    <property type="match status" value="1"/>
</dbReference>
<dbReference type="GO" id="GO:0005524">
    <property type="term" value="F:ATP binding"/>
    <property type="evidence" value="ECO:0007669"/>
    <property type="project" value="UniProtKB-UniRule"/>
</dbReference>
<protein>
    <recommendedName>
        <fullName evidence="5 6">Dephospho-CoA kinase</fullName>
        <ecNumber evidence="5 6">2.7.1.24</ecNumber>
    </recommendedName>
    <alternativeName>
        <fullName evidence="5">Dephosphocoenzyme A kinase</fullName>
    </alternativeName>
</protein>
<keyword evidence="5 7" id="KW-0418">Kinase</keyword>
<evidence type="ECO:0000256" key="1">
    <source>
        <dbReference type="ARBA" id="ARBA00009018"/>
    </source>
</evidence>
<evidence type="ECO:0000313" key="7">
    <source>
        <dbReference type="EMBL" id="RTE65178.1"/>
    </source>
</evidence>
<dbReference type="GO" id="GO:0005737">
    <property type="term" value="C:cytoplasm"/>
    <property type="evidence" value="ECO:0007669"/>
    <property type="project" value="UniProtKB-SubCell"/>
</dbReference>
<dbReference type="GO" id="GO:0015937">
    <property type="term" value="P:coenzyme A biosynthetic process"/>
    <property type="evidence" value="ECO:0007669"/>
    <property type="project" value="UniProtKB-UniRule"/>
</dbReference>
<reference evidence="7 8" key="1">
    <citation type="submission" date="2018-11" db="EMBL/GenBank/DDBJ databases">
        <title>The draft genome sequence of Amphritea opalescens ANRC-JH13T.</title>
        <authorList>
            <person name="Fang Z."/>
            <person name="Zhang Y."/>
            <person name="Han X."/>
        </authorList>
    </citation>
    <scope>NUCLEOTIDE SEQUENCE [LARGE SCALE GENOMIC DNA]</scope>
    <source>
        <strain evidence="7 8">ANRC-JH13</strain>
    </source>
</reference>
<comment type="caution">
    <text evidence="7">The sequence shown here is derived from an EMBL/GenBank/DDBJ whole genome shotgun (WGS) entry which is preliminary data.</text>
</comment>
<evidence type="ECO:0000256" key="6">
    <source>
        <dbReference type="NCBIfam" id="TIGR00152"/>
    </source>
</evidence>
<dbReference type="PROSITE" id="PS51219">
    <property type="entry name" value="DPCK"/>
    <property type="match status" value="1"/>
</dbReference>
<dbReference type="OrthoDB" id="9812943at2"/>
<accession>A0A430KNV6</accession>
<dbReference type="Proteomes" id="UP000283087">
    <property type="component" value="Unassembled WGS sequence"/>
</dbReference>
<organism evidence="7 8">
    <name type="scientific">Amphritea opalescens</name>
    <dbReference type="NCBI Taxonomy" id="2490544"/>
    <lineage>
        <taxon>Bacteria</taxon>
        <taxon>Pseudomonadati</taxon>
        <taxon>Pseudomonadota</taxon>
        <taxon>Gammaproteobacteria</taxon>
        <taxon>Oceanospirillales</taxon>
        <taxon>Oceanospirillaceae</taxon>
        <taxon>Amphritea</taxon>
    </lineage>
</organism>
<comment type="function">
    <text evidence="5">Catalyzes the phosphorylation of the 3'-hydroxyl group of dephosphocoenzyme A to form coenzyme A.</text>
</comment>
<feature type="binding site" evidence="5">
    <location>
        <begin position="11"/>
        <end position="16"/>
    </location>
    <ligand>
        <name>ATP</name>
        <dbReference type="ChEBI" id="CHEBI:30616"/>
    </ligand>
</feature>
<dbReference type="EMBL" id="RQXW01000012">
    <property type="protein sequence ID" value="RTE65178.1"/>
    <property type="molecule type" value="Genomic_DNA"/>
</dbReference>
<dbReference type="EC" id="2.7.1.24" evidence="5 6"/>
<keyword evidence="5 7" id="KW-0808">Transferase</keyword>
<dbReference type="PANTHER" id="PTHR10695">
    <property type="entry name" value="DEPHOSPHO-COA KINASE-RELATED"/>
    <property type="match status" value="1"/>
</dbReference>
<dbReference type="RefSeq" id="WP_126159125.1">
    <property type="nucleotide sequence ID" value="NZ_RQXW01000012.1"/>
</dbReference>
<dbReference type="GO" id="GO:0004140">
    <property type="term" value="F:dephospho-CoA kinase activity"/>
    <property type="evidence" value="ECO:0007669"/>
    <property type="project" value="UniProtKB-UniRule"/>
</dbReference>
<gene>
    <name evidence="5" type="primary">coaE</name>
    <name evidence="7" type="ORF">EH243_13090</name>
</gene>
<keyword evidence="8" id="KW-1185">Reference proteome</keyword>
<comment type="subcellular location">
    <subcellularLocation>
        <location evidence="5">Cytoplasm</location>
    </subcellularLocation>
</comment>
<dbReference type="InterPro" id="IPR027417">
    <property type="entry name" value="P-loop_NTPase"/>
</dbReference>
<name>A0A430KNV6_9GAMM</name>
<keyword evidence="2 5" id="KW-0547">Nucleotide-binding</keyword>